<keyword evidence="2" id="KW-1185">Reference proteome</keyword>
<dbReference type="Proteomes" id="UP000724874">
    <property type="component" value="Unassembled WGS sequence"/>
</dbReference>
<evidence type="ECO:0000313" key="2">
    <source>
        <dbReference type="Proteomes" id="UP000724874"/>
    </source>
</evidence>
<accession>A0A9P5NB34</accession>
<evidence type="ECO:0008006" key="3">
    <source>
        <dbReference type="Google" id="ProtNLM"/>
    </source>
</evidence>
<comment type="caution">
    <text evidence="1">The sequence shown here is derived from an EMBL/GenBank/DDBJ whole genome shotgun (WGS) entry which is preliminary data.</text>
</comment>
<reference evidence="1" key="1">
    <citation type="submission" date="2020-11" db="EMBL/GenBank/DDBJ databases">
        <authorList>
            <consortium name="DOE Joint Genome Institute"/>
            <person name="Ahrendt S."/>
            <person name="Riley R."/>
            <person name="Andreopoulos W."/>
            <person name="LaButti K."/>
            <person name="Pangilinan J."/>
            <person name="Ruiz-duenas F.J."/>
            <person name="Barrasa J.M."/>
            <person name="Sanchez-Garcia M."/>
            <person name="Camarero S."/>
            <person name="Miyauchi S."/>
            <person name="Serrano A."/>
            <person name="Linde D."/>
            <person name="Babiker R."/>
            <person name="Drula E."/>
            <person name="Ayuso-Fernandez I."/>
            <person name="Pacheco R."/>
            <person name="Padilla G."/>
            <person name="Ferreira P."/>
            <person name="Barriuso J."/>
            <person name="Kellner H."/>
            <person name="Castanera R."/>
            <person name="Alfaro M."/>
            <person name="Ramirez L."/>
            <person name="Pisabarro A.G."/>
            <person name="Kuo A."/>
            <person name="Tritt A."/>
            <person name="Lipzen A."/>
            <person name="He G."/>
            <person name="Yan M."/>
            <person name="Ng V."/>
            <person name="Cullen D."/>
            <person name="Martin F."/>
            <person name="Rosso M.-N."/>
            <person name="Henrissat B."/>
            <person name="Hibbett D."/>
            <person name="Martinez A.T."/>
            <person name="Grigoriev I.V."/>
        </authorList>
    </citation>
    <scope>NUCLEOTIDE SEQUENCE</scope>
    <source>
        <strain evidence="1">AH 44721</strain>
    </source>
</reference>
<evidence type="ECO:0000313" key="1">
    <source>
        <dbReference type="EMBL" id="KAF8874202.1"/>
    </source>
</evidence>
<organism evidence="1 2">
    <name type="scientific">Gymnopilus junonius</name>
    <name type="common">Spectacular rustgill mushroom</name>
    <name type="synonym">Gymnopilus spectabilis subsp. junonius</name>
    <dbReference type="NCBI Taxonomy" id="109634"/>
    <lineage>
        <taxon>Eukaryota</taxon>
        <taxon>Fungi</taxon>
        <taxon>Dikarya</taxon>
        <taxon>Basidiomycota</taxon>
        <taxon>Agaricomycotina</taxon>
        <taxon>Agaricomycetes</taxon>
        <taxon>Agaricomycetidae</taxon>
        <taxon>Agaricales</taxon>
        <taxon>Agaricineae</taxon>
        <taxon>Hymenogastraceae</taxon>
        <taxon>Gymnopilus</taxon>
    </lineage>
</organism>
<dbReference type="AlphaFoldDB" id="A0A9P5NB34"/>
<name>A0A9P5NB34_GYMJU</name>
<sequence length="521" mass="59562">MLGQVTVDERKLLQELAVFDGMVQTKSEHATFQSTAQRSSSPILRIPIELTSSIFRAAIGGLSYDNERKAEKMLYNLSHVCEAWRLIALSLPDLWTSFTSTNPSNSDLERLTAHLSRSDNKFLDLHFELNTTIDKEAFKGLMKIATRHITRWKRFVLRSALSSAGHFIPNAQYWRNFFKAVFIEWLSAPNLEVIDIVINPSRSPLELVIPSNSDLPEIPYFQGGAPKLAQARFDSWSLMACKPLSHNVTTLHIGDLHDSGPKYPFTAFLDILASSQLTDLSLSGNIFRQRFEQNARPVLSPELKHIRLANCWALASNIFQYLRAPKLELLVLIRMSLNSSWTFPEAEYDPSAPLNIFPSIRSLAFIDCNTSITCVEHLADITRAATDLYIDHDFNVVTPGSDLFCLMAQTPEANILWPNLCTMHCRIDQLMEGHSDFNIFLDVITRRWETLKKHCVLKLHDEDAQAWEEYDPETWSRLVEGGFYDEWLAADEVDFVPWPPRATQKFDRLWEDEFITSYGKA</sequence>
<protein>
    <recommendedName>
        <fullName evidence="3">F-box domain-containing protein</fullName>
    </recommendedName>
</protein>
<proteinExistence type="predicted"/>
<dbReference type="SUPFAM" id="SSF52047">
    <property type="entry name" value="RNI-like"/>
    <property type="match status" value="1"/>
</dbReference>
<dbReference type="OrthoDB" id="2910058at2759"/>
<dbReference type="EMBL" id="JADNYJ010000219">
    <property type="protein sequence ID" value="KAF8874202.1"/>
    <property type="molecule type" value="Genomic_DNA"/>
</dbReference>
<gene>
    <name evidence="1" type="ORF">CPB84DRAFT_1853704</name>
</gene>